<evidence type="ECO:0000256" key="2">
    <source>
        <dbReference type="ARBA" id="ARBA00023267"/>
    </source>
</evidence>
<dbReference type="EMBL" id="CP009687">
    <property type="protein sequence ID" value="AKL95693.1"/>
    <property type="molecule type" value="Genomic_DNA"/>
</dbReference>
<dbReference type="SUPFAM" id="SSF51230">
    <property type="entry name" value="Single hybrid motif"/>
    <property type="match status" value="1"/>
</dbReference>
<comment type="function">
    <text evidence="3">This protein is a component of the acetyl coenzyme A carboxylase complex; first, biotin carboxylase catalyzes the carboxylation of the carrier protein and then the transcarboxylase transfers the carboxyl group to form malonyl-CoA.</text>
</comment>
<keyword evidence="3" id="KW-0443">Lipid metabolism</keyword>
<keyword evidence="3" id="KW-0276">Fatty acid metabolism</keyword>
<dbReference type="Pfam" id="PF00364">
    <property type="entry name" value="Biotin_lipoyl"/>
    <property type="match status" value="1"/>
</dbReference>
<dbReference type="GO" id="GO:0003989">
    <property type="term" value="F:acetyl-CoA carboxylase activity"/>
    <property type="evidence" value="ECO:0007669"/>
    <property type="project" value="InterPro"/>
</dbReference>
<accession>A0A0D8I9N5</accession>
<dbReference type="CDD" id="cd06850">
    <property type="entry name" value="biotinyl_domain"/>
    <property type="match status" value="1"/>
</dbReference>
<evidence type="ECO:0000256" key="1">
    <source>
        <dbReference type="ARBA" id="ARBA00017562"/>
    </source>
</evidence>
<dbReference type="RefSeq" id="WP_044825011.1">
    <property type="nucleotide sequence ID" value="NZ_CP009687.1"/>
</dbReference>
<dbReference type="PANTHER" id="PTHR45266">
    <property type="entry name" value="OXALOACETATE DECARBOXYLASE ALPHA CHAIN"/>
    <property type="match status" value="1"/>
</dbReference>
<dbReference type="OrthoDB" id="9811735at2"/>
<evidence type="ECO:0000313" key="4">
    <source>
        <dbReference type="EMBL" id="AKL95693.1"/>
    </source>
</evidence>
<evidence type="ECO:0000256" key="3">
    <source>
        <dbReference type="RuleBase" id="RU364072"/>
    </source>
</evidence>
<protein>
    <recommendedName>
        <fullName evidence="1 3">Biotin carboxyl carrier protein of acetyl-CoA carboxylase</fullName>
    </recommendedName>
</protein>
<dbReference type="InterPro" id="IPR000089">
    <property type="entry name" value="Biotin_lipoyl"/>
</dbReference>
<keyword evidence="4" id="KW-0436">Ligase</keyword>
<dbReference type="UniPathway" id="UPA00094"/>
<dbReference type="PATRIC" id="fig|84022.5.peg.460"/>
<gene>
    <name evidence="4" type="primary">accB</name>
    <name evidence="4" type="ORF">CACET_c22470</name>
</gene>
<dbReference type="NCBIfam" id="TIGR00531">
    <property type="entry name" value="BCCP"/>
    <property type="match status" value="1"/>
</dbReference>
<keyword evidence="2 3" id="KW-0092">Biotin</keyword>
<dbReference type="PANTHER" id="PTHR45266:SF3">
    <property type="entry name" value="OXALOACETATE DECARBOXYLASE ALPHA CHAIN"/>
    <property type="match status" value="1"/>
</dbReference>
<comment type="pathway">
    <text evidence="3">Lipid metabolism; fatty acid biosynthesis.</text>
</comment>
<evidence type="ECO:0000313" key="5">
    <source>
        <dbReference type="Proteomes" id="UP000035704"/>
    </source>
</evidence>
<dbReference type="AlphaFoldDB" id="A0A0D8I9N5"/>
<dbReference type="GO" id="GO:0009317">
    <property type="term" value="C:acetyl-CoA carboxylase complex"/>
    <property type="evidence" value="ECO:0007669"/>
    <property type="project" value="InterPro"/>
</dbReference>
<dbReference type="PRINTS" id="PR01071">
    <property type="entry name" value="ACOABIOTINCC"/>
</dbReference>
<proteinExistence type="predicted"/>
<name>A0A0D8I9N5_9CLOT</name>
<keyword evidence="5" id="KW-1185">Reference proteome</keyword>
<dbReference type="Proteomes" id="UP000035704">
    <property type="component" value="Chromosome"/>
</dbReference>
<dbReference type="GO" id="GO:0006633">
    <property type="term" value="P:fatty acid biosynthetic process"/>
    <property type="evidence" value="ECO:0007669"/>
    <property type="project" value="UniProtKB-UniPathway"/>
</dbReference>
<keyword evidence="3" id="KW-0275">Fatty acid biosynthesis</keyword>
<dbReference type="InterPro" id="IPR050709">
    <property type="entry name" value="Biotin_Carboxyl_Carrier/Decarb"/>
</dbReference>
<dbReference type="FunFam" id="2.40.50.100:FF:000003">
    <property type="entry name" value="Acetyl-CoA carboxylase biotin carboxyl carrier protein"/>
    <property type="match status" value="1"/>
</dbReference>
<organism evidence="4 5">
    <name type="scientific">Clostridium aceticum</name>
    <dbReference type="NCBI Taxonomy" id="84022"/>
    <lineage>
        <taxon>Bacteria</taxon>
        <taxon>Bacillati</taxon>
        <taxon>Bacillota</taxon>
        <taxon>Clostridia</taxon>
        <taxon>Eubacteriales</taxon>
        <taxon>Clostridiaceae</taxon>
        <taxon>Clostridium</taxon>
    </lineage>
</organism>
<keyword evidence="3" id="KW-0444">Lipid biosynthesis</keyword>
<dbReference type="PROSITE" id="PS50968">
    <property type="entry name" value="BIOTINYL_LIPOYL"/>
    <property type="match status" value="1"/>
</dbReference>
<dbReference type="STRING" id="84022.CACET_c22470"/>
<dbReference type="InterPro" id="IPR001249">
    <property type="entry name" value="AcCoA_biotinCC"/>
</dbReference>
<dbReference type="KEGG" id="cace:CACET_c22470"/>
<dbReference type="Gene3D" id="2.40.50.100">
    <property type="match status" value="1"/>
</dbReference>
<sequence>MDMKEIKELILTIDKTSIQTVEIEKSDIKIKIDKRSTDKNASSAIVTETNKVQVVPTDVEIEENNIEYNKPLNEDENIYTVKSSMVGTFYEKPSPDAPSFVKPGDKVEKGQTLCIIEAMKMMNEIQCESEGEIIEILVENEDIVEYGQPLMKIRRY</sequence>
<reference evidence="4 5" key="1">
    <citation type="submission" date="2014-10" db="EMBL/GenBank/DDBJ databases">
        <title>Genome sequence of Clostridium aceticum DSM 1496.</title>
        <authorList>
            <person name="Poehlein A."/>
            <person name="Schiel-Bengelsdorf B."/>
            <person name="Gottschalk G."/>
            <person name="Duerre P."/>
            <person name="Daniel R."/>
        </authorList>
    </citation>
    <scope>NUCLEOTIDE SEQUENCE [LARGE SCALE GENOMIC DNA]</scope>
    <source>
        <strain evidence="4 5">DSM 1496</strain>
    </source>
</reference>
<dbReference type="InterPro" id="IPR011053">
    <property type="entry name" value="Single_hybrid_motif"/>
</dbReference>